<keyword evidence="1" id="KW-0472">Membrane</keyword>
<organism evidence="2 3">
    <name type="scientific">Kitasatospora aburaviensis</name>
    <dbReference type="NCBI Taxonomy" id="67265"/>
    <lineage>
        <taxon>Bacteria</taxon>
        <taxon>Bacillati</taxon>
        <taxon>Actinomycetota</taxon>
        <taxon>Actinomycetes</taxon>
        <taxon>Kitasatosporales</taxon>
        <taxon>Streptomycetaceae</taxon>
        <taxon>Kitasatospora</taxon>
    </lineage>
</organism>
<keyword evidence="1" id="KW-1133">Transmembrane helix</keyword>
<reference evidence="3" key="1">
    <citation type="journal article" date="2019" name="Int. J. Syst. Evol. Microbiol.">
        <title>The Global Catalogue of Microorganisms (GCM) 10K type strain sequencing project: providing services to taxonomists for standard genome sequencing and annotation.</title>
        <authorList>
            <consortium name="The Broad Institute Genomics Platform"/>
            <consortium name="The Broad Institute Genome Sequencing Center for Infectious Disease"/>
            <person name="Wu L."/>
            <person name="Ma J."/>
        </authorList>
    </citation>
    <scope>NUCLEOTIDE SEQUENCE [LARGE SCALE GENOMIC DNA]</scope>
    <source>
        <strain evidence="3">CGMCC 4.1469</strain>
    </source>
</reference>
<keyword evidence="1" id="KW-0812">Transmembrane</keyword>
<feature type="transmembrane region" description="Helical" evidence="1">
    <location>
        <begin position="42"/>
        <end position="63"/>
    </location>
</feature>
<keyword evidence="3" id="KW-1185">Reference proteome</keyword>
<evidence type="ECO:0000313" key="2">
    <source>
        <dbReference type="EMBL" id="MFC5884416.1"/>
    </source>
</evidence>
<evidence type="ECO:0000313" key="3">
    <source>
        <dbReference type="Proteomes" id="UP001596067"/>
    </source>
</evidence>
<protein>
    <submittedName>
        <fullName evidence="2">Uncharacterized protein</fullName>
    </submittedName>
</protein>
<evidence type="ECO:0000256" key="1">
    <source>
        <dbReference type="SAM" id="Phobius"/>
    </source>
</evidence>
<dbReference type="EMBL" id="JBHSOD010000004">
    <property type="protein sequence ID" value="MFC5884416.1"/>
    <property type="molecule type" value="Genomic_DNA"/>
</dbReference>
<accession>A0ABW1EQT9</accession>
<comment type="caution">
    <text evidence="2">The sequence shown here is derived from an EMBL/GenBank/DDBJ whole genome shotgun (WGS) entry which is preliminary data.</text>
</comment>
<proteinExistence type="predicted"/>
<sequence>MSFLVCLIPLFLGIAVITDFRGISRFFMQPSNRSSANGPTRVHLLAGWVFIAISVYGLVYGGIDLARG</sequence>
<dbReference type="RefSeq" id="WP_313762678.1">
    <property type="nucleotide sequence ID" value="NZ_BAAAVH010000110.1"/>
</dbReference>
<gene>
    <name evidence="2" type="ORF">ACFP0N_05365</name>
</gene>
<dbReference type="Proteomes" id="UP001596067">
    <property type="component" value="Unassembled WGS sequence"/>
</dbReference>
<name>A0ABW1EQT9_9ACTN</name>